<comment type="subunit">
    <text evidence="3 15">The main subunits of complex b-c1 are: cytochrome b, cytochrome c1 and the Rieske protein.</text>
</comment>
<evidence type="ECO:0000256" key="13">
    <source>
        <dbReference type="ARBA" id="ARBA00023136"/>
    </source>
</evidence>
<dbReference type="SUPFAM" id="SSF81648">
    <property type="entry name" value="a domain/subunit of cytochrome bc1 complex (Ubiquinol-cytochrome c reductase)"/>
    <property type="match status" value="1"/>
</dbReference>
<dbReference type="HOGENOM" id="CLU_021957_1_0_5"/>
<feature type="binding site" description="covalent" evidence="14">
    <location>
        <position position="472"/>
    </location>
    <ligand>
        <name>heme c</name>
        <dbReference type="ChEBI" id="CHEBI:61717"/>
    </ligand>
</feature>
<dbReference type="InterPro" id="IPR005797">
    <property type="entry name" value="Cyt_b/b6_N"/>
</dbReference>
<dbReference type="InterPro" id="IPR036909">
    <property type="entry name" value="Cyt_c-like_dom_sf"/>
</dbReference>
<feature type="binding site" description="covalent" evidence="14">
    <location>
        <position position="619"/>
    </location>
    <ligand>
        <name>heme c</name>
        <dbReference type="ChEBI" id="CHEBI:61717"/>
    </ligand>
</feature>
<evidence type="ECO:0000313" key="20">
    <source>
        <dbReference type="EMBL" id="EKS41188.1"/>
    </source>
</evidence>
<evidence type="ECO:0000256" key="10">
    <source>
        <dbReference type="ARBA" id="ARBA00022982"/>
    </source>
</evidence>
<feature type="domain" description="Cytochrome b/b6 C-terminal region profile" evidence="18">
    <location>
        <begin position="227"/>
        <end position="397"/>
    </location>
</feature>
<dbReference type="GO" id="GO:0046872">
    <property type="term" value="F:metal ion binding"/>
    <property type="evidence" value="ECO:0007669"/>
    <property type="project" value="UniProtKB-KW"/>
</dbReference>
<dbReference type="PROSITE" id="PS51007">
    <property type="entry name" value="CYTC"/>
    <property type="match status" value="1"/>
</dbReference>
<evidence type="ECO:0000259" key="18">
    <source>
        <dbReference type="PROSITE" id="PS51003"/>
    </source>
</evidence>
<keyword evidence="11 16" id="KW-1133">Transmembrane helix</keyword>
<accession>K8PS63</accession>
<evidence type="ECO:0000256" key="15">
    <source>
        <dbReference type="RuleBase" id="RU003385"/>
    </source>
</evidence>
<dbReference type="GO" id="GO:0008121">
    <property type="term" value="F:quinol-cytochrome-c reductase activity"/>
    <property type="evidence" value="ECO:0007669"/>
    <property type="project" value="TreeGrafter"/>
</dbReference>
<proteinExistence type="inferred from homology"/>
<dbReference type="CDD" id="cd00284">
    <property type="entry name" value="Cytochrome_b_N"/>
    <property type="match status" value="1"/>
</dbReference>
<feature type="transmembrane region" description="Helical" evidence="16">
    <location>
        <begin position="160"/>
        <end position="183"/>
    </location>
</feature>
<feature type="transmembrane region" description="Helical" evidence="16">
    <location>
        <begin position="363"/>
        <end position="386"/>
    </location>
</feature>
<comment type="caution">
    <text evidence="20">The sequence shown here is derived from an EMBL/GenBank/DDBJ whole genome shotgun (WGS) entry which is preliminary data.</text>
</comment>
<keyword evidence="10 15" id="KW-0249">Electron transport</keyword>
<evidence type="ECO:0000256" key="1">
    <source>
        <dbReference type="ARBA" id="ARBA00002444"/>
    </source>
</evidence>
<dbReference type="InterPro" id="IPR009056">
    <property type="entry name" value="Cyt_c-like_dom"/>
</dbReference>
<name>K8PS63_9BRAD</name>
<dbReference type="Proteomes" id="UP000001096">
    <property type="component" value="Unassembled WGS sequence"/>
</dbReference>
<evidence type="ECO:0000256" key="12">
    <source>
        <dbReference type="ARBA" id="ARBA00023004"/>
    </source>
</evidence>
<dbReference type="SUPFAM" id="SSF46626">
    <property type="entry name" value="Cytochrome c"/>
    <property type="match status" value="1"/>
</dbReference>
<keyword evidence="6 14" id="KW-0349">Heme</keyword>
<dbReference type="Pfam" id="PF00032">
    <property type="entry name" value="Cytochrom_B_C"/>
    <property type="match status" value="1"/>
</dbReference>
<dbReference type="SUPFAM" id="SSF81342">
    <property type="entry name" value="Transmembrane di-heme cytochromes"/>
    <property type="match status" value="1"/>
</dbReference>
<evidence type="ECO:0000256" key="2">
    <source>
        <dbReference type="ARBA" id="ARBA00004141"/>
    </source>
</evidence>
<dbReference type="InterPro" id="IPR005798">
    <property type="entry name" value="Cyt_b/b6_C"/>
</dbReference>
<dbReference type="GO" id="GO:0016491">
    <property type="term" value="F:oxidoreductase activity"/>
    <property type="evidence" value="ECO:0007669"/>
    <property type="project" value="InterPro"/>
</dbReference>
<feature type="domain" description="Cytochrome b/b6 N-terminal region profile" evidence="17">
    <location>
        <begin position="13"/>
        <end position="224"/>
    </location>
</feature>
<evidence type="ECO:0000256" key="3">
    <source>
        <dbReference type="ARBA" id="ARBA00011649"/>
    </source>
</evidence>
<dbReference type="PANTHER" id="PTHR19271:SF16">
    <property type="entry name" value="CYTOCHROME B"/>
    <property type="match status" value="1"/>
</dbReference>
<dbReference type="GO" id="GO:0016020">
    <property type="term" value="C:membrane"/>
    <property type="evidence" value="ECO:0007669"/>
    <property type="project" value="UniProtKB-SubCell"/>
</dbReference>
<keyword evidence="8 15" id="KW-0812">Transmembrane</keyword>
<dbReference type="InterPro" id="IPR048259">
    <property type="entry name" value="Cytochrome_b_N_euk/bac"/>
</dbReference>
<keyword evidence="13 16" id="KW-0472">Membrane</keyword>
<evidence type="ECO:0000256" key="16">
    <source>
        <dbReference type="SAM" id="Phobius"/>
    </source>
</evidence>
<keyword evidence="7 15" id="KW-0679">Respiratory chain</keyword>
<dbReference type="Gene3D" id="1.10.760.10">
    <property type="entry name" value="Cytochrome c-like domain"/>
    <property type="match status" value="1"/>
</dbReference>
<comment type="subcellular location">
    <subcellularLocation>
        <location evidence="2">Membrane</location>
        <topology evidence="2">Multi-pass membrane protein</topology>
    </subcellularLocation>
</comment>
<evidence type="ECO:0000256" key="6">
    <source>
        <dbReference type="ARBA" id="ARBA00022617"/>
    </source>
</evidence>
<evidence type="ECO:0000256" key="7">
    <source>
        <dbReference type="ARBA" id="ARBA00022660"/>
    </source>
</evidence>
<evidence type="ECO:0000256" key="4">
    <source>
        <dbReference type="ARBA" id="ARBA00013531"/>
    </source>
</evidence>
<dbReference type="Pfam" id="PF00033">
    <property type="entry name" value="Cytochrome_B"/>
    <property type="match status" value="1"/>
</dbReference>
<feature type="transmembrane region" description="Helical" evidence="16">
    <location>
        <begin position="42"/>
        <end position="69"/>
    </location>
</feature>
<feature type="transmembrane region" description="Helical" evidence="16">
    <location>
        <begin position="246"/>
        <end position="263"/>
    </location>
</feature>
<dbReference type="PANTHER" id="PTHR19271">
    <property type="entry name" value="CYTOCHROME B"/>
    <property type="match status" value="1"/>
</dbReference>
<feature type="binding site" description="covalent" evidence="14">
    <location>
        <position position="475"/>
    </location>
    <ligand>
        <name>heme c</name>
        <dbReference type="ChEBI" id="CHEBI:61717"/>
    </ligand>
</feature>
<comment type="similarity">
    <text evidence="15">Belongs to the cytochrome b family.</text>
</comment>
<dbReference type="eggNOG" id="COG1290">
    <property type="taxonomic scope" value="Bacteria"/>
</dbReference>
<feature type="transmembrane region" description="Helical" evidence="16">
    <location>
        <begin position="336"/>
        <end position="357"/>
    </location>
</feature>
<dbReference type="Gene3D" id="1.20.5.100">
    <property type="entry name" value="Cytochrome c1, transmembrane anchor, C-terminal"/>
    <property type="match status" value="1"/>
</dbReference>
<dbReference type="InterPro" id="IPR027387">
    <property type="entry name" value="Cytb/b6-like_sf"/>
</dbReference>
<evidence type="ECO:0000313" key="21">
    <source>
        <dbReference type="Proteomes" id="UP000001096"/>
    </source>
</evidence>
<dbReference type="AlphaFoldDB" id="K8PS63"/>
<dbReference type="InterPro" id="IPR036150">
    <property type="entry name" value="Cyt_b/b6_C_sf"/>
</dbReference>
<keyword evidence="21" id="KW-1185">Reference proteome</keyword>
<protein>
    <recommendedName>
        <fullName evidence="4 15">Cytochrome b</fullName>
    </recommendedName>
</protein>
<comment type="cofactor">
    <cofactor evidence="15">
        <name>heme b</name>
        <dbReference type="ChEBI" id="CHEBI:60344"/>
    </cofactor>
    <text evidence="15">Binds 2 heme groups non-covalently.</text>
</comment>
<sequence length="690" mass="76559">MSGPSNYNPQNPVLKWVERRLPIGGLIHSSFVAYPTPRNLNYWWTFGAILSMMLGVQIITGIILAMHYTPHVDFAFKSVELIVRDVNYGWLLRYLHSNGASMFFIAVYIHMFRGLYYGSYKEPREVLWILGVIIYLLMMATGFMGYVLPWGQMSFWGATVITNLFGAIPYVGDSIVTLLWGGYSVGNPTLNRFFSLHYLLPFVIAGVVVLHIWALHVAGQNNPAGVEPKTEKDVVPFTPYATLKDAFGMSCFLLFFAWFIFYIPNYLGDPDNYIPANPAVTPAHIVPEWYYLPFYAILRSIPNKLAGVIAMFSAIIVLAFLPWLDSAKTRSSKYRPLAKQFFWIFVAVCIGLGYLGAKPPEGIYVVAGRVLTFAYFAYFLIVLPILSRIEKTRPLPNSIAEDVLRKTGRTPVSAVIALAVGGMLMLGGMNNAKAEEGHGPTPPSLKWSFAGALGKFDQGQLQRGLKIYKEVCSSCHGLSYVAFRNLADPGGPGYSTAQAAAFASEYKVKDGPNDAGDMFERPGRPADYFPSPFPNEQAARAANGGAYPPDLSLIAKARGYERGFPQFVIDALPGFSFQEKGPNYIDALLQGYEEKAPAGFTLPEGSYYNKYFPGHSIKMPKPLSDGQVTFDDGSPATVQQYAKDIAAFLMWAAEPHLEARKRLGLQVMIFLIVLSGLLYFTKKKVWADAH</sequence>
<dbReference type="FunFam" id="1.20.810.10:FF:000004">
    <property type="entry name" value="Cytochrome b"/>
    <property type="match status" value="1"/>
</dbReference>
<dbReference type="RefSeq" id="WP_006018984.1">
    <property type="nucleotide sequence ID" value="NZ_KB375282.1"/>
</dbReference>
<feature type="domain" description="Cytochrome c" evidence="19">
    <location>
        <begin position="459"/>
        <end position="653"/>
    </location>
</feature>
<comment type="function">
    <text evidence="1 15">Component of the ubiquinol-cytochrome c reductase complex (complex III or cytochrome b-c1 complex), which is a respiratory chain that generates an electrochemical potential coupled to ATP synthesis.</text>
</comment>
<dbReference type="PRINTS" id="PR00603">
    <property type="entry name" value="CYTOCHROMEC1"/>
</dbReference>
<dbReference type="GO" id="GO:0020037">
    <property type="term" value="F:heme binding"/>
    <property type="evidence" value="ECO:0007669"/>
    <property type="project" value="InterPro"/>
</dbReference>
<evidence type="ECO:0000256" key="9">
    <source>
        <dbReference type="ARBA" id="ARBA00022723"/>
    </source>
</evidence>
<dbReference type="InterPro" id="IPR048260">
    <property type="entry name" value="Cytochrome_b_C_euk/bac"/>
</dbReference>
<dbReference type="Pfam" id="PF02167">
    <property type="entry name" value="Cytochrom_C1"/>
    <property type="match status" value="1"/>
</dbReference>
<evidence type="ECO:0000259" key="17">
    <source>
        <dbReference type="PROSITE" id="PS51002"/>
    </source>
</evidence>
<dbReference type="eggNOG" id="COG2857">
    <property type="taxonomic scope" value="Bacteria"/>
</dbReference>
<feature type="transmembrane region" description="Helical" evidence="16">
    <location>
        <begin position="663"/>
        <end position="681"/>
    </location>
</feature>
<organism evidence="20 21">
    <name type="scientific">Afipia broomeae ATCC 49717</name>
    <dbReference type="NCBI Taxonomy" id="883078"/>
    <lineage>
        <taxon>Bacteria</taxon>
        <taxon>Pseudomonadati</taxon>
        <taxon>Pseudomonadota</taxon>
        <taxon>Alphaproteobacteria</taxon>
        <taxon>Hyphomicrobiales</taxon>
        <taxon>Nitrobacteraceae</taxon>
        <taxon>Afipia</taxon>
    </lineage>
</organism>
<reference evidence="20 21" key="1">
    <citation type="submission" date="2012-04" db="EMBL/GenBank/DDBJ databases">
        <title>The Genome Sequence of Afipia broomeae ATCC 49717.</title>
        <authorList>
            <consortium name="The Broad Institute Genome Sequencing Platform"/>
            <person name="Earl A."/>
            <person name="Ward D."/>
            <person name="Feldgarden M."/>
            <person name="Gevers D."/>
            <person name="Huys G."/>
            <person name="Walker B."/>
            <person name="Young S.K."/>
            <person name="Zeng Q."/>
            <person name="Gargeya S."/>
            <person name="Fitzgerald M."/>
            <person name="Haas B."/>
            <person name="Abouelleil A."/>
            <person name="Alvarado L."/>
            <person name="Arachchi H.M."/>
            <person name="Berlin A."/>
            <person name="Chapman S.B."/>
            <person name="Goldberg J."/>
            <person name="Griggs A."/>
            <person name="Gujja S."/>
            <person name="Hansen M."/>
            <person name="Howarth C."/>
            <person name="Imamovic A."/>
            <person name="Larimer J."/>
            <person name="McCowen C."/>
            <person name="Montmayeur A."/>
            <person name="Murphy C."/>
            <person name="Neiman D."/>
            <person name="Pearson M."/>
            <person name="Priest M."/>
            <person name="Roberts A."/>
            <person name="Saif S."/>
            <person name="Shea T."/>
            <person name="Sisk P."/>
            <person name="Sykes S."/>
            <person name="Wortman J."/>
            <person name="Nusbaum C."/>
            <person name="Birren B."/>
        </authorList>
    </citation>
    <scope>NUCLEOTIDE SEQUENCE [LARGE SCALE GENOMIC DNA]</scope>
    <source>
        <strain evidence="20 21">ATCC 49717</strain>
    </source>
</reference>
<evidence type="ECO:0000259" key="19">
    <source>
        <dbReference type="PROSITE" id="PS51007"/>
    </source>
</evidence>
<dbReference type="InterPro" id="IPR002326">
    <property type="entry name" value="Cyt_c1"/>
</dbReference>
<feature type="transmembrane region" description="Helical" evidence="16">
    <location>
        <begin position="305"/>
        <end position="324"/>
    </location>
</feature>
<evidence type="ECO:0000256" key="5">
    <source>
        <dbReference type="ARBA" id="ARBA00022448"/>
    </source>
</evidence>
<dbReference type="PROSITE" id="PS51003">
    <property type="entry name" value="CYTB_CTER"/>
    <property type="match status" value="1"/>
</dbReference>
<evidence type="ECO:0000256" key="8">
    <source>
        <dbReference type="ARBA" id="ARBA00022692"/>
    </source>
</evidence>
<dbReference type="InterPro" id="IPR016174">
    <property type="entry name" value="Di-haem_cyt_TM"/>
</dbReference>
<dbReference type="PATRIC" id="fig|883078.3.peg.292"/>
<dbReference type="GO" id="GO:0022904">
    <property type="term" value="P:respiratory electron transport chain"/>
    <property type="evidence" value="ECO:0007669"/>
    <property type="project" value="InterPro"/>
</dbReference>
<evidence type="ECO:0000256" key="14">
    <source>
        <dbReference type="PIRSR" id="PIRSR602326-1"/>
    </source>
</evidence>
<feature type="transmembrane region" description="Helical" evidence="16">
    <location>
        <begin position="126"/>
        <end position="148"/>
    </location>
</feature>
<dbReference type="Gene3D" id="1.20.810.10">
    <property type="entry name" value="Cytochrome Bc1 Complex, Chain C"/>
    <property type="match status" value="1"/>
</dbReference>
<feature type="transmembrane region" description="Helical" evidence="16">
    <location>
        <begin position="90"/>
        <end position="111"/>
    </location>
</feature>
<keyword evidence="12 14" id="KW-0408">Iron</keyword>
<feature type="binding site" description="covalent" evidence="14">
    <location>
        <position position="476"/>
    </location>
    <ligand>
        <name>heme c</name>
        <dbReference type="ChEBI" id="CHEBI:61717"/>
    </ligand>
</feature>
<gene>
    <name evidence="20" type="ORF">HMPREF9695_00280</name>
</gene>
<evidence type="ECO:0000256" key="11">
    <source>
        <dbReference type="ARBA" id="ARBA00022989"/>
    </source>
</evidence>
<keyword evidence="9 14" id="KW-0479">Metal-binding</keyword>
<keyword evidence="5 15" id="KW-0813">Transport</keyword>
<dbReference type="PROSITE" id="PS51002">
    <property type="entry name" value="CYTB_NTER"/>
    <property type="match status" value="1"/>
</dbReference>
<comment type="cofactor">
    <cofactor evidence="14">
        <name>heme c</name>
        <dbReference type="ChEBI" id="CHEBI:61717"/>
    </cofactor>
    <text evidence="14">Binds 1 heme c group covalently per subunit.</text>
</comment>
<feature type="transmembrane region" description="Helical" evidence="16">
    <location>
        <begin position="195"/>
        <end position="215"/>
    </location>
</feature>
<dbReference type="CDD" id="cd00290">
    <property type="entry name" value="cytochrome_b_C"/>
    <property type="match status" value="1"/>
</dbReference>
<dbReference type="EMBL" id="AGWX01000001">
    <property type="protein sequence ID" value="EKS41188.1"/>
    <property type="molecule type" value="Genomic_DNA"/>
</dbReference>